<dbReference type="Pfam" id="PF01026">
    <property type="entry name" value="TatD_DNase"/>
    <property type="match status" value="1"/>
</dbReference>
<proteinExistence type="predicted"/>
<protein>
    <submittedName>
        <fullName evidence="1">Uncharacterized protein</fullName>
    </submittedName>
</protein>
<dbReference type="PIRSF" id="PIRSF005902">
    <property type="entry name" value="DNase_TatD"/>
    <property type="match status" value="1"/>
</dbReference>
<dbReference type="InterPro" id="IPR032466">
    <property type="entry name" value="Metal_Hydrolase"/>
</dbReference>
<dbReference type="GO" id="GO:0016788">
    <property type="term" value="F:hydrolase activity, acting on ester bonds"/>
    <property type="evidence" value="ECO:0007669"/>
    <property type="project" value="InterPro"/>
</dbReference>
<dbReference type="Gene3D" id="3.20.20.140">
    <property type="entry name" value="Metal-dependent hydrolases"/>
    <property type="match status" value="1"/>
</dbReference>
<dbReference type="PANTHER" id="PTHR47176:SF1">
    <property type="entry name" value="OS04G0577500 PROTEIN"/>
    <property type="match status" value="1"/>
</dbReference>
<dbReference type="InterPro" id="IPR001130">
    <property type="entry name" value="TatD-like"/>
</dbReference>
<dbReference type="EMBL" id="UINC01015991">
    <property type="protein sequence ID" value="SVA66926.1"/>
    <property type="molecule type" value="Genomic_DNA"/>
</dbReference>
<sequence length="262" mass="29806">VFFDAHNHLQAKRFAGRQAQLLAECKGLSRMVVNGCAEEDWPEVTALAKEHSQVLPSFGYHPWFIHERTDNWESELGRFLDAHPAAVGEIGLDRWKEGLAYEGQESVFITQLHIATERNLPVSIHCLKAWGRLLELLEQGPLPSRGFLLHSYGGSAEMIGPLAKLGAYFSFPGYYMREAKSRQRQAFTQVPPDRLLIETDAPDQLLPEELREHGLDDPDGNPINHPANLGAVYRFMAKMLDEPFEKLEARVEENFLRLFEEL</sequence>
<gene>
    <name evidence="1" type="ORF">METZ01_LOCUS119780</name>
</gene>
<dbReference type="SUPFAM" id="SSF51556">
    <property type="entry name" value="Metallo-dependent hydrolases"/>
    <property type="match status" value="1"/>
</dbReference>
<accession>A0A381XQ57</accession>
<dbReference type="AlphaFoldDB" id="A0A381XQ57"/>
<reference evidence="1" key="1">
    <citation type="submission" date="2018-05" db="EMBL/GenBank/DDBJ databases">
        <authorList>
            <person name="Lanie J.A."/>
            <person name="Ng W.-L."/>
            <person name="Kazmierczak K.M."/>
            <person name="Andrzejewski T.M."/>
            <person name="Davidsen T.M."/>
            <person name="Wayne K.J."/>
            <person name="Tettelin H."/>
            <person name="Glass J.I."/>
            <person name="Rusch D."/>
            <person name="Podicherti R."/>
            <person name="Tsui H.-C.T."/>
            <person name="Winkler M.E."/>
        </authorList>
    </citation>
    <scope>NUCLEOTIDE SEQUENCE</scope>
</reference>
<name>A0A381XQ57_9ZZZZ</name>
<evidence type="ECO:0000313" key="1">
    <source>
        <dbReference type="EMBL" id="SVA66926.1"/>
    </source>
</evidence>
<dbReference type="PANTHER" id="PTHR47176">
    <property type="entry name" value="OSJNBA0020J04.13 PROTEIN"/>
    <property type="match status" value="1"/>
</dbReference>
<organism evidence="1">
    <name type="scientific">marine metagenome</name>
    <dbReference type="NCBI Taxonomy" id="408172"/>
    <lineage>
        <taxon>unclassified sequences</taxon>
        <taxon>metagenomes</taxon>
        <taxon>ecological metagenomes</taxon>
    </lineage>
</organism>
<dbReference type="CDD" id="cd01310">
    <property type="entry name" value="TatD_DNAse"/>
    <property type="match status" value="1"/>
</dbReference>
<feature type="non-terminal residue" evidence="1">
    <location>
        <position position="1"/>
    </location>
</feature>